<name>A0A2N3QX34_9BIFI</name>
<feature type="compositionally biased region" description="Basic and acidic residues" evidence="1">
    <location>
        <begin position="54"/>
        <end position="77"/>
    </location>
</feature>
<evidence type="ECO:0000313" key="2">
    <source>
        <dbReference type="EMBL" id="PKU97258.1"/>
    </source>
</evidence>
<gene>
    <name evidence="2" type="ORF">CQR56_0725</name>
</gene>
<organism evidence="2 3">
    <name type="scientific">Bifidobacterium pseudolongum subsp. globosum</name>
    <dbReference type="NCBI Taxonomy" id="1690"/>
    <lineage>
        <taxon>Bacteria</taxon>
        <taxon>Bacillati</taxon>
        <taxon>Actinomycetota</taxon>
        <taxon>Actinomycetes</taxon>
        <taxon>Bifidobacteriales</taxon>
        <taxon>Bifidobacteriaceae</taxon>
        <taxon>Bifidobacterium</taxon>
    </lineage>
</organism>
<dbReference type="RefSeq" id="WP_101393405.1">
    <property type="nucleotide sequence ID" value="NZ_PCHB01000007.1"/>
</dbReference>
<feature type="compositionally biased region" description="Basic residues" evidence="1">
    <location>
        <begin position="20"/>
        <end position="34"/>
    </location>
</feature>
<protein>
    <submittedName>
        <fullName evidence="2">Uncharacterized protein</fullName>
    </submittedName>
</protein>
<dbReference type="AlphaFoldDB" id="A0A2N3QX34"/>
<accession>A0A2N3QX34</accession>
<dbReference type="Proteomes" id="UP000233783">
    <property type="component" value="Unassembled WGS sequence"/>
</dbReference>
<reference evidence="2 3" key="1">
    <citation type="submission" date="2017-10" db="EMBL/GenBank/DDBJ databases">
        <title>Bifidobacterium genomics.</title>
        <authorList>
            <person name="Lugli G.A."/>
            <person name="Milani C."/>
            <person name="Mancabelli L."/>
        </authorList>
    </citation>
    <scope>NUCLEOTIDE SEQUENCE [LARGE SCALE GENOMIC DNA]</scope>
    <source>
        <strain evidence="2 3">1744B</strain>
    </source>
</reference>
<sequence>MSAQKPVYSRPSDDEPTPTPKKRQRRHGRRRKGLHTTEHHTATIQDDGVAFHDPITEAKSIAKRDHLQDDGVTKRDPTTTGTRHKRNRRTHHREKRRARELRAENERLHRRLAAIYDALTLD</sequence>
<feature type="compositionally biased region" description="Basic residues" evidence="1">
    <location>
        <begin position="82"/>
        <end position="99"/>
    </location>
</feature>
<proteinExistence type="predicted"/>
<dbReference type="EMBL" id="PCHB01000007">
    <property type="protein sequence ID" value="PKU97258.1"/>
    <property type="molecule type" value="Genomic_DNA"/>
</dbReference>
<comment type="caution">
    <text evidence="2">The sequence shown here is derived from an EMBL/GenBank/DDBJ whole genome shotgun (WGS) entry which is preliminary data.</text>
</comment>
<feature type="region of interest" description="Disordered" evidence="1">
    <location>
        <begin position="1"/>
        <end position="103"/>
    </location>
</feature>
<evidence type="ECO:0000256" key="1">
    <source>
        <dbReference type="SAM" id="MobiDB-lite"/>
    </source>
</evidence>
<evidence type="ECO:0000313" key="3">
    <source>
        <dbReference type="Proteomes" id="UP000233783"/>
    </source>
</evidence>